<dbReference type="InterPro" id="IPR017850">
    <property type="entry name" value="Alkaline_phosphatase_core_sf"/>
</dbReference>
<evidence type="ECO:0000313" key="7">
    <source>
        <dbReference type="Proteomes" id="UP001597297"/>
    </source>
</evidence>
<dbReference type="InterPro" id="IPR000917">
    <property type="entry name" value="Sulfatase_N"/>
</dbReference>
<accession>A0ABW5E390</accession>
<dbReference type="EMBL" id="JBHUJC010000029">
    <property type="protein sequence ID" value="MFD2276877.1"/>
    <property type="molecule type" value="Genomic_DNA"/>
</dbReference>
<proteinExistence type="inferred from homology"/>
<gene>
    <name evidence="6" type="ORF">ACFSQZ_10380</name>
</gene>
<protein>
    <submittedName>
        <fullName evidence="6">Sulfatase</fullName>
    </submittedName>
</protein>
<dbReference type="PROSITE" id="PS00523">
    <property type="entry name" value="SULFATASE_1"/>
    <property type="match status" value="1"/>
</dbReference>
<evidence type="ECO:0000259" key="5">
    <source>
        <dbReference type="Pfam" id="PF00884"/>
    </source>
</evidence>
<evidence type="ECO:0000313" key="6">
    <source>
        <dbReference type="EMBL" id="MFD2276877.1"/>
    </source>
</evidence>
<evidence type="ECO:0000256" key="1">
    <source>
        <dbReference type="ARBA" id="ARBA00008779"/>
    </source>
</evidence>
<dbReference type="SUPFAM" id="SSF53649">
    <property type="entry name" value="Alkaline phosphatase-like"/>
    <property type="match status" value="1"/>
</dbReference>
<feature type="domain" description="Sulfatase N-terminal" evidence="5">
    <location>
        <begin position="57"/>
        <end position="377"/>
    </location>
</feature>
<reference evidence="7" key="1">
    <citation type="journal article" date="2019" name="Int. J. Syst. Evol. Microbiol.">
        <title>The Global Catalogue of Microorganisms (GCM) 10K type strain sequencing project: providing services to taxonomists for standard genome sequencing and annotation.</title>
        <authorList>
            <consortium name="The Broad Institute Genomics Platform"/>
            <consortium name="The Broad Institute Genome Sequencing Center for Infectious Disease"/>
            <person name="Wu L."/>
            <person name="Ma J."/>
        </authorList>
    </citation>
    <scope>NUCLEOTIDE SEQUENCE [LARGE SCALE GENOMIC DNA]</scope>
    <source>
        <strain evidence="7">JCM 16545</strain>
    </source>
</reference>
<dbReference type="PANTHER" id="PTHR42693:SF53">
    <property type="entry name" value="ENDO-4-O-SULFATASE"/>
    <property type="match status" value="1"/>
</dbReference>
<dbReference type="Gene3D" id="3.40.720.10">
    <property type="entry name" value="Alkaline Phosphatase, subunit A"/>
    <property type="match status" value="1"/>
</dbReference>
<dbReference type="InterPro" id="IPR024607">
    <property type="entry name" value="Sulfatase_CS"/>
</dbReference>
<keyword evidence="3" id="KW-0378">Hydrolase</keyword>
<sequence>MSNDRFIIQVLEKFIQNLSKTYTIPSAPQRMKLSSFFYMGISSLFLFPSQHAKANTPNFIIIYADDLGYGDLSCMGSKNISTPHIDQMAKDGILFTNFYSASASCTPARASLMTGSYPDRVNLNNVLFPGNKDKKTGKTKGLNPNEITIAELLKKQNYTTGMVGKWHLGDAPQFMPNNQGFDYYFGLPYSNDMVPPRFIDLPLIRNGEVIEINPDQDYLTQRYTEESLAFIEKNKDKPFFLYLSHSMPHRACHVSPEFTKRFTKDQLDTIKPGEDKASRDFLYPAAVEELDWSTGQVLKKLRELGLEENTLVVFSSDNGPKTGSAKPLRGKKGSVYEGGHRVPGIMQWKGCIPAATTSQEVVTAMDLLPTFSTLAGANIPSDRVIDGHNILPLLEARPDAQSPYDAFFYTHGGMAVRKGDWKLIRGKRGGLYNLSNDISESTNLAKQYPEIVQKLTILMEAHQADLKQNSRPAGTLD</sequence>
<dbReference type="Proteomes" id="UP001597297">
    <property type="component" value="Unassembled WGS sequence"/>
</dbReference>
<evidence type="ECO:0000256" key="4">
    <source>
        <dbReference type="ARBA" id="ARBA00022837"/>
    </source>
</evidence>
<keyword evidence="7" id="KW-1185">Reference proteome</keyword>
<dbReference type="RefSeq" id="WP_377094175.1">
    <property type="nucleotide sequence ID" value="NZ_JBHSJM010000001.1"/>
</dbReference>
<dbReference type="CDD" id="cd16026">
    <property type="entry name" value="GALNS_like"/>
    <property type="match status" value="1"/>
</dbReference>
<dbReference type="Pfam" id="PF00884">
    <property type="entry name" value="Sulfatase"/>
    <property type="match status" value="1"/>
</dbReference>
<organism evidence="6 7">
    <name type="scientific">Rubritalea spongiae</name>
    <dbReference type="NCBI Taxonomy" id="430797"/>
    <lineage>
        <taxon>Bacteria</taxon>
        <taxon>Pseudomonadati</taxon>
        <taxon>Verrucomicrobiota</taxon>
        <taxon>Verrucomicrobiia</taxon>
        <taxon>Verrucomicrobiales</taxon>
        <taxon>Rubritaleaceae</taxon>
        <taxon>Rubritalea</taxon>
    </lineage>
</organism>
<evidence type="ECO:0000256" key="3">
    <source>
        <dbReference type="ARBA" id="ARBA00022801"/>
    </source>
</evidence>
<dbReference type="PANTHER" id="PTHR42693">
    <property type="entry name" value="ARYLSULFATASE FAMILY MEMBER"/>
    <property type="match status" value="1"/>
</dbReference>
<comment type="caution">
    <text evidence="6">The sequence shown here is derived from an EMBL/GenBank/DDBJ whole genome shotgun (WGS) entry which is preliminary data.</text>
</comment>
<comment type="similarity">
    <text evidence="1">Belongs to the sulfatase family.</text>
</comment>
<keyword evidence="4" id="KW-0106">Calcium</keyword>
<dbReference type="Gene3D" id="3.30.1120.10">
    <property type="match status" value="1"/>
</dbReference>
<evidence type="ECO:0000256" key="2">
    <source>
        <dbReference type="ARBA" id="ARBA00022723"/>
    </source>
</evidence>
<dbReference type="InterPro" id="IPR050738">
    <property type="entry name" value="Sulfatase"/>
</dbReference>
<name>A0ABW5E390_9BACT</name>
<keyword evidence="2" id="KW-0479">Metal-binding</keyword>